<organism evidence="2 3">
    <name type="scientific">Gracilibacillus boraciitolerans JCM 21714</name>
    <dbReference type="NCBI Taxonomy" id="1298598"/>
    <lineage>
        <taxon>Bacteria</taxon>
        <taxon>Bacillati</taxon>
        <taxon>Bacillota</taxon>
        <taxon>Bacilli</taxon>
        <taxon>Bacillales</taxon>
        <taxon>Bacillaceae</taxon>
        <taxon>Gracilibacillus</taxon>
    </lineage>
</organism>
<dbReference type="InterPro" id="IPR003382">
    <property type="entry name" value="Flavoprotein"/>
</dbReference>
<dbReference type="EMBL" id="BAVS01000001">
    <property type="protein sequence ID" value="GAE91688.1"/>
    <property type="molecule type" value="Genomic_DNA"/>
</dbReference>
<feature type="domain" description="Flavoprotein" evidence="1">
    <location>
        <begin position="2"/>
        <end position="92"/>
    </location>
</feature>
<dbReference type="eggNOG" id="COG0452">
    <property type="taxonomic scope" value="Bacteria"/>
</dbReference>
<evidence type="ECO:0000313" key="2">
    <source>
        <dbReference type="EMBL" id="GAE91688.1"/>
    </source>
</evidence>
<dbReference type="PANTHER" id="PTHR14359:SF6">
    <property type="entry name" value="PHOSPHOPANTOTHENOYLCYSTEINE DECARBOXYLASE"/>
    <property type="match status" value="1"/>
</dbReference>
<name>W4VFT9_9BACI</name>
<dbReference type="AlphaFoldDB" id="W4VFT9"/>
<dbReference type="SUPFAM" id="SSF52507">
    <property type="entry name" value="Homo-oligomeric flavin-containing Cys decarboxylases, HFCD"/>
    <property type="match status" value="1"/>
</dbReference>
<dbReference type="STRING" id="1298598.JCM21714_642"/>
<gene>
    <name evidence="2" type="ORF">JCM21714_642</name>
</gene>
<proteinExistence type="predicted"/>
<comment type="caution">
    <text evidence="2">The sequence shown here is derived from an EMBL/GenBank/DDBJ whole genome shotgun (WGS) entry which is preliminary data.</text>
</comment>
<dbReference type="GO" id="GO:0004633">
    <property type="term" value="F:phosphopantothenoylcysteine decarboxylase activity"/>
    <property type="evidence" value="ECO:0007669"/>
    <property type="project" value="TreeGrafter"/>
</dbReference>
<sequence>MAPATANLIGKIANGIATDMLTTTLLATQVPIYIAPAMNVHMYQHPAVIENMKKLESWGGYRFIEPGGDGYLACGYIGRGRLEEPEKMVELIDMETNRTIKWKNKKVLITLGQLEKRLILFVISLIIHQGKWDMPLPNPLWNMGGQRFI</sequence>
<dbReference type="Pfam" id="PF02441">
    <property type="entry name" value="Flavoprotein"/>
    <property type="match status" value="1"/>
</dbReference>
<dbReference type="GO" id="GO:0010181">
    <property type="term" value="F:FMN binding"/>
    <property type="evidence" value="ECO:0007669"/>
    <property type="project" value="TreeGrafter"/>
</dbReference>
<accession>W4VFT9</accession>
<keyword evidence="3" id="KW-1185">Reference proteome</keyword>
<dbReference type="Gene3D" id="3.40.50.1950">
    <property type="entry name" value="Flavin prenyltransferase-like"/>
    <property type="match status" value="1"/>
</dbReference>
<dbReference type="GO" id="GO:0071513">
    <property type="term" value="C:phosphopantothenoylcysteine decarboxylase complex"/>
    <property type="evidence" value="ECO:0007669"/>
    <property type="project" value="TreeGrafter"/>
</dbReference>
<protein>
    <submittedName>
        <fullName evidence="2">Phosphopantothenoylcysteine decarboxylase</fullName>
    </submittedName>
</protein>
<dbReference type="GO" id="GO:0015937">
    <property type="term" value="P:coenzyme A biosynthetic process"/>
    <property type="evidence" value="ECO:0007669"/>
    <property type="project" value="TreeGrafter"/>
</dbReference>
<evidence type="ECO:0000259" key="1">
    <source>
        <dbReference type="Pfam" id="PF02441"/>
    </source>
</evidence>
<evidence type="ECO:0000313" key="3">
    <source>
        <dbReference type="Proteomes" id="UP000019102"/>
    </source>
</evidence>
<dbReference type="Proteomes" id="UP000019102">
    <property type="component" value="Unassembled WGS sequence"/>
</dbReference>
<dbReference type="InterPro" id="IPR036551">
    <property type="entry name" value="Flavin_trans-like"/>
</dbReference>
<dbReference type="PANTHER" id="PTHR14359">
    <property type="entry name" value="HOMO-OLIGOMERIC FLAVIN CONTAINING CYS DECARBOXYLASE FAMILY"/>
    <property type="match status" value="1"/>
</dbReference>
<reference evidence="2 3" key="1">
    <citation type="journal article" date="2014" name="Genome Announc.">
        <title>Draft Genome Sequence of the Boron-Tolerant and Moderately Halotolerant Bacterium Gracilibacillus boraciitolerans JCM 21714T.</title>
        <authorList>
            <person name="Ahmed I."/>
            <person name="Oshima K."/>
            <person name="Suda W."/>
            <person name="Kitamura K."/>
            <person name="Iida T."/>
            <person name="Ohmori Y."/>
            <person name="Fujiwara T."/>
            <person name="Hattori M."/>
            <person name="Ohkuma M."/>
        </authorList>
    </citation>
    <scope>NUCLEOTIDE SEQUENCE [LARGE SCALE GENOMIC DNA]</scope>
    <source>
        <strain evidence="2 3">JCM 21714</strain>
    </source>
</reference>